<dbReference type="Proteomes" id="UP001054945">
    <property type="component" value="Unassembled WGS sequence"/>
</dbReference>
<dbReference type="AlphaFoldDB" id="A0AAV4Y0T7"/>
<sequence>MRHLAEFYTTKFIKLERLLETTRTFLFTPRTERISLKVFLKTPGVPYFLDSYVHPEVPLENPLSEHIAAAMKDVMKTRIFYWKITKDSE</sequence>
<keyword evidence="2" id="KW-1185">Reference proteome</keyword>
<protein>
    <submittedName>
        <fullName evidence="1">Uncharacterized protein</fullName>
    </submittedName>
</protein>
<evidence type="ECO:0000313" key="2">
    <source>
        <dbReference type="Proteomes" id="UP001054945"/>
    </source>
</evidence>
<dbReference type="EMBL" id="BPLR01001242">
    <property type="protein sequence ID" value="GIZ01036.1"/>
    <property type="molecule type" value="Genomic_DNA"/>
</dbReference>
<comment type="caution">
    <text evidence="1">The sequence shown here is derived from an EMBL/GenBank/DDBJ whole genome shotgun (WGS) entry which is preliminary data.</text>
</comment>
<gene>
    <name evidence="1" type="ORF">CEXT_57851</name>
</gene>
<organism evidence="1 2">
    <name type="scientific">Caerostris extrusa</name>
    <name type="common">Bark spider</name>
    <name type="synonym">Caerostris bankana</name>
    <dbReference type="NCBI Taxonomy" id="172846"/>
    <lineage>
        <taxon>Eukaryota</taxon>
        <taxon>Metazoa</taxon>
        <taxon>Ecdysozoa</taxon>
        <taxon>Arthropoda</taxon>
        <taxon>Chelicerata</taxon>
        <taxon>Arachnida</taxon>
        <taxon>Araneae</taxon>
        <taxon>Araneomorphae</taxon>
        <taxon>Entelegynae</taxon>
        <taxon>Araneoidea</taxon>
        <taxon>Araneidae</taxon>
        <taxon>Caerostris</taxon>
    </lineage>
</organism>
<accession>A0AAV4Y0T7</accession>
<reference evidence="1 2" key="1">
    <citation type="submission" date="2021-06" db="EMBL/GenBank/DDBJ databases">
        <title>Caerostris extrusa draft genome.</title>
        <authorList>
            <person name="Kono N."/>
            <person name="Arakawa K."/>
        </authorList>
    </citation>
    <scope>NUCLEOTIDE SEQUENCE [LARGE SCALE GENOMIC DNA]</scope>
</reference>
<evidence type="ECO:0000313" key="1">
    <source>
        <dbReference type="EMBL" id="GIZ01036.1"/>
    </source>
</evidence>
<name>A0AAV4Y0T7_CAEEX</name>
<proteinExistence type="predicted"/>